<name>A0A3M3GBH4_PSESG</name>
<dbReference type="EMBL" id="RBON01000104">
    <property type="protein sequence ID" value="RMM70929.1"/>
    <property type="molecule type" value="Genomic_DNA"/>
</dbReference>
<gene>
    <name evidence="1" type="ORF">ALQ73_04459</name>
</gene>
<dbReference type="AlphaFoldDB" id="A0A3M3GBH4"/>
<dbReference type="RefSeq" id="WP_054089336.1">
    <property type="nucleotide sequence ID" value="NZ_RBON01000104.1"/>
</dbReference>
<protein>
    <submittedName>
        <fullName evidence="1">Uncharacterized protein</fullName>
    </submittedName>
</protein>
<evidence type="ECO:0000313" key="1">
    <source>
        <dbReference type="EMBL" id="RMM70929.1"/>
    </source>
</evidence>
<organism evidence="1 2">
    <name type="scientific">Pseudomonas savastanoi pv. glycinea</name>
    <name type="common">Pseudomonas syringae pv. glycinea</name>
    <dbReference type="NCBI Taxonomy" id="318"/>
    <lineage>
        <taxon>Bacteria</taxon>
        <taxon>Pseudomonadati</taxon>
        <taxon>Pseudomonadota</taxon>
        <taxon>Gammaproteobacteria</taxon>
        <taxon>Pseudomonadales</taxon>
        <taxon>Pseudomonadaceae</taxon>
        <taxon>Pseudomonas</taxon>
    </lineage>
</organism>
<reference evidence="1 2" key="1">
    <citation type="submission" date="2018-08" db="EMBL/GenBank/DDBJ databases">
        <title>Recombination of ecologically and evolutionarily significant loci maintains genetic cohesion in the Pseudomonas syringae species complex.</title>
        <authorList>
            <person name="Dillon M."/>
            <person name="Thakur S."/>
            <person name="Almeida R.N.D."/>
            <person name="Weir B.S."/>
            <person name="Guttman D.S."/>
        </authorList>
    </citation>
    <scope>NUCLEOTIDE SEQUENCE [LARGE SCALE GENOMIC DNA]</scope>
    <source>
        <strain evidence="1 2">ICMP 4324</strain>
    </source>
</reference>
<dbReference type="Proteomes" id="UP000276829">
    <property type="component" value="Unassembled WGS sequence"/>
</dbReference>
<accession>A0A3M3GBH4</accession>
<sequence>MQLKTVVLIDELKADVGLAVEEAVMAGADASVLSESEVQLASALISVNSPLPFRLQLKPH</sequence>
<comment type="caution">
    <text evidence="1">The sequence shown here is derived from an EMBL/GenBank/DDBJ whole genome shotgun (WGS) entry which is preliminary data.</text>
</comment>
<evidence type="ECO:0000313" key="2">
    <source>
        <dbReference type="Proteomes" id="UP000276829"/>
    </source>
</evidence>
<proteinExistence type="predicted"/>